<dbReference type="OrthoDB" id="10512669at2759"/>
<keyword evidence="2" id="KW-1185">Reference proteome</keyword>
<gene>
    <name evidence="1" type="ORF">CABS02_13763</name>
</gene>
<evidence type="ECO:0000313" key="2">
    <source>
        <dbReference type="Proteomes" id="UP001056436"/>
    </source>
</evidence>
<sequence length="71" mass="7739">MAGPPVPSRARPWPNPHLTSPHLISLHLDLTSGRRAAAQGRALRETACMMCGFLGVPMLVVKRSCTFFIIV</sequence>
<dbReference type="Proteomes" id="UP001056436">
    <property type="component" value="Unassembled WGS sequence"/>
</dbReference>
<accession>A0A9P9X2J6</accession>
<name>A0A9P9X2J6_9PEZI</name>
<protein>
    <submittedName>
        <fullName evidence="1">Uncharacterized protein</fullName>
    </submittedName>
</protein>
<dbReference type="EMBL" id="SDAQ01000165">
    <property type="protein sequence ID" value="KAI3532729.1"/>
    <property type="molecule type" value="Genomic_DNA"/>
</dbReference>
<organism evidence="1 2">
    <name type="scientific">Colletotrichum abscissum</name>
    <dbReference type="NCBI Taxonomy" id="1671311"/>
    <lineage>
        <taxon>Eukaryota</taxon>
        <taxon>Fungi</taxon>
        <taxon>Dikarya</taxon>
        <taxon>Ascomycota</taxon>
        <taxon>Pezizomycotina</taxon>
        <taxon>Sordariomycetes</taxon>
        <taxon>Hypocreomycetidae</taxon>
        <taxon>Glomerellales</taxon>
        <taxon>Glomerellaceae</taxon>
        <taxon>Colletotrichum</taxon>
        <taxon>Colletotrichum acutatum species complex</taxon>
    </lineage>
</organism>
<proteinExistence type="predicted"/>
<comment type="caution">
    <text evidence="1">The sequence shown here is derived from an EMBL/GenBank/DDBJ whole genome shotgun (WGS) entry which is preliminary data.</text>
</comment>
<reference evidence="1" key="1">
    <citation type="submission" date="2019-01" db="EMBL/GenBank/DDBJ databases">
        <title>Colletotrichum abscissum LGMF1257.</title>
        <authorList>
            <person name="Baroncelli R."/>
        </authorList>
    </citation>
    <scope>NUCLEOTIDE SEQUENCE</scope>
    <source>
        <strain evidence="1">Ca142</strain>
    </source>
</reference>
<evidence type="ECO:0000313" key="1">
    <source>
        <dbReference type="EMBL" id="KAI3532729.1"/>
    </source>
</evidence>
<dbReference type="AlphaFoldDB" id="A0A9P9X2J6"/>